<reference evidence="2" key="1">
    <citation type="journal article" date="2014" name="Cell">
        <title>The Architecture of a Scrambled Genome Reveals Massive Levels of Genomic Rearrangement during Development.</title>
        <authorList>
            <person name="Chen X."/>
            <person name="Bracht J.R."/>
            <person name="Goldman A.D."/>
            <person name="Dolzhenko E."/>
            <person name="Clay D.M."/>
            <person name="Swart E.C."/>
            <person name="Perlman D.H."/>
            <person name="Doak T.G."/>
            <person name="Stuart A."/>
            <person name="Amemiya C.T."/>
            <person name="Sebra R.P."/>
            <person name="Landweber L.F."/>
        </authorList>
    </citation>
    <scope>NUCLEOTIDE SEQUENCE [LARGE SCALE GENOMIC DNA]</scope>
    <source>
        <strain evidence="2">JRB310</strain>
    </source>
</reference>
<keyword evidence="2" id="KW-1185">Reference proteome</keyword>
<comment type="caution">
    <text evidence="1">The sequence shown here is derived from an EMBL/GenBank/DDBJ whole genome shotgun (WGS) entry which is preliminary data.</text>
</comment>
<sequence length="399" mass="47321">MGDFNFHIKDLGKRLNKEGLKESIPEGVVTHTRGNQLDQIFSNVETVSWETSQLSQTDHKLIQVKLKIKYQESDLKLSDRERTIRISDVRKQCWKTFIEEGREMTEEDLNQPIQKCFEDKIGKQFKRRNWYQQPPEWAIKCNGTAAGNVIQDTKTKWKDAMRDLEQCLERNDVRGFFYLVKRLTKSQKQAQSIKGLTIKDERTEIGDHTKEQVLKYYRELFRDNREQKERDRNKKDTVMIDEQDKENLCDEADVEKSIQECNFNKAIGPDGFDGKMLNKSKTISKTVTKKINQWLNEGHIPQYIKEGRLILLSKEQKESYPEVNNTRPIKKQQSTQQMRKKVGYQKLVITKMDLKKTKAHTQTQLECWSTQRTPKRANRERPTYQWTYRRRMTQSGKTN</sequence>
<evidence type="ECO:0000313" key="1">
    <source>
        <dbReference type="EMBL" id="KEJ82403.1"/>
    </source>
</evidence>
<name>A0A073HWP3_9SPIT</name>
<dbReference type="Proteomes" id="UP000053232">
    <property type="component" value="Unassembled WGS sequence"/>
</dbReference>
<evidence type="ECO:0008006" key="3">
    <source>
        <dbReference type="Google" id="ProtNLM"/>
    </source>
</evidence>
<gene>
    <name evidence="1" type="ORF">OXYTRIMIC_806</name>
</gene>
<proteinExistence type="predicted"/>
<accession>A0A073HWP3</accession>
<protein>
    <recommendedName>
        <fullName evidence="3">Endonuclease/exonuclease/phosphatase domain-containing protein</fullName>
    </recommendedName>
</protein>
<dbReference type="EMBL" id="ARYC01022307">
    <property type="protein sequence ID" value="KEJ82403.1"/>
    <property type="molecule type" value="Genomic_DNA"/>
</dbReference>
<dbReference type="AlphaFoldDB" id="A0A073HWP3"/>
<evidence type="ECO:0000313" key="2">
    <source>
        <dbReference type="Proteomes" id="UP000053232"/>
    </source>
</evidence>
<organism evidence="1 2">
    <name type="scientific">Oxytricha trifallax</name>
    <dbReference type="NCBI Taxonomy" id="1172189"/>
    <lineage>
        <taxon>Eukaryota</taxon>
        <taxon>Sar</taxon>
        <taxon>Alveolata</taxon>
        <taxon>Ciliophora</taxon>
        <taxon>Intramacronucleata</taxon>
        <taxon>Spirotrichea</taxon>
        <taxon>Stichotrichia</taxon>
        <taxon>Sporadotrichida</taxon>
        <taxon>Oxytrichidae</taxon>
        <taxon>Oxytrichinae</taxon>
        <taxon>Oxytricha</taxon>
    </lineage>
</organism>